<protein>
    <recommendedName>
        <fullName evidence="2">Peptide deformylase</fullName>
        <shortName evidence="2">PDF</shortName>
        <ecNumber evidence="2">3.5.1.88</ecNumber>
    </recommendedName>
    <alternativeName>
        <fullName evidence="2">Polypeptide deformylase</fullName>
    </alternativeName>
</protein>
<dbReference type="Proteomes" id="UP000198215">
    <property type="component" value="Chromosome I"/>
</dbReference>
<dbReference type="GO" id="GO:0046872">
    <property type="term" value="F:metal ion binding"/>
    <property type="evidence" value="ECO:0007669"/>
    <property type="project" value="UniProtKB-KW"/>
</dbReference>
<feature type="binding site" evidence="2">
    <location>
        <position position="467"/>
    </location>
    <ligand>
        <name>Fe cation</name>
        <dbReference type="ChEBI" id="CHEBI:24875"/>
    </ligand>
</feature>
<feature type="active site" evidence="2">
    <location>
        <position position="468"/>
    </location>
</feature>
<proteinExistence type="inferred from homology"/>
<dbReference type="GO" id="GO:0006412">
    <property type="term" value="P:translation"/>
    <property type="evidence" value="ECO:0007669"/>
    <property type="project" value="UniProtKB-UniRule"/>
</dbReference>
<organism evidence="5 6">
    <name type="scientific">Micromonospora coxensis</name>
    <dbReference type="NCBI Taxonomy" id="356852"/>
    <lineage>
        <taxon>Bacteria</taxon>
        <taxon>Bacillati</taxon>
        <taxon>Actinomycetota</taxon>
        <taxon>Actinomycetes</taxon>
        <taxon>Micromonosporales</taxon>
        <taxon>Micromonosporaceae</taxon>
        <taxon>Micromonospora</taxon>
    </lineage>
</organism>
<dbReference type="EMBL" id="LT607753">
    <property type="protein sequence ID" value="SCG72321.1"/>
    <property type="molecule type" value="Genomic_DNA"/>
</dbReference>
<evidence type="ECO:0000256" key="3">
    <source>
        <dbReference type="SAM" id="MobiDB-lite"/>
    </source>
</evidence>
<keyword evidence="2" id="KW-0648">Protein biosynthesis</keyword>
<dbReference type="CDD" id="cd00093">
    <property type="entry name" value="HTH_XRE"/>
    <property type="match status" value="1"/>
</dbReference>
<dbReference type="AlphaFoldDB" id="A0A1C5JPQ9"/>
<comment type="function">
    <text evidence="2">Removes the formyl group from the N-terminal Met of newly synthesized proteins. Requires at least a dipeptide for an efficient rate of reaction. N-terminal L-methionine is a prerequisite for activity but the enzyme has broad specificity at other positions.</text>
</comment>
<feature type="domain" description="HTH cro/C1-type" evidence="4">
    <location>
        <begin position="19"/>
        <end position="60"/>
    </location>
</feature>
<dbReference type="Gene3D" id="1.10.260.40">
    <property type="entry name" value="lambda repressor-like DNA-binding domains"/>
    <property type="match status" value="1"/>
</dbReference>
<comment type="similarity">
    <text evidence="1 2">Belongs to the polypeptide deformylase family.</text>
</comment>
<dbReference type="PRINTS" id="PR01576">
    <property type="entry name" value="PDEFORMYLASE"/>
</dbReference>
<evidence type="ECO:0000313" key="5">
    <source>
        <dbReference type="EMBL" id="SCG72321.1"/>
    </source>
</evidence>
<dbReference type="PANTHER" id="PTHR10458">
    <property type="entry name" value="PEPTIDE DEFORMYLASE"/>
    <property type="match status" value="1"/>
</dbReference>
<dbReference type="Gene3D" id="3.90.45.10">
    <property type="entry name" value="Peptide deformylase"/>
    <property type="match status" value="1"/>
</dbReference>
<dbReference type="SMART" id="SM00530">
    <property type="entry name" value="HTH_XRE"/>
    <property type="match status" value="1"/>
</dbReference>
<dbReference type="RefSeq" id="WP_197701353.1">
    <property type="nucleotide sequence ID" value="NZ_LT607753.1"/>
</dbReference>
<dbReference type="GO" id="GO:0003677">
    <property type="term" value="F:DNA binding"/>
    <property type="evidence" value="ECO:0007669"/>
    <property type="project" value="InterPro"/>
</dbReference>
<dbReference type="Pfam" id="PF13560">
    <property type="entry name" value="HTH_31"/>
    <property type="match status" value="1"/>
</dbReference>
<feature type="region of interest" description="Disordered" evidence="3">
    <location>
        <begin position="82"/>
        <end position="103"/>
    </location>
</feature>
<gene>
    <name evidence="2" type="primary">def</name>
    <name evidence="5" type="ORF">GA0070614_4975</name>
</gene>
<comment type="cofactor">
    <cofactor evidence="2">
        <name>Fe(2+)</name>
        <dbReference type="ChEBI" id="CHEBI:29033"/>
    </cofactor>
    <text evidence="2">Binds 1 Fe(2+) ion.</text>
</comment>
<evidence type="ECO:0000256" key="2">
    <source>
        <dbReference type="HAMAP-Rule" id="MF_00163"/>
    </source>
</evidence>
<dbReference type="PANTHER" id="PTHR10458:SF22">
    <property type="entry name" value="PEPTIDE DEFORMYLASE"/>
    <property type="match status" value="1"/>
</dbReference>
<keyword evidence="2" id="KW-0408">Iron</keyword>
<name>A0A1C5JPQ9_9ACTN</name>
<dbReference type="InterPro" id="IPR001387">
    <property type="entry name" value="Cro/C1-type_HTH"/>
</dbReference>
<dbReference type="Pfam" id="PF01327">
    <property type="entry name" value="Pep_deformylase"/>
    <property type="match status" value="1"/>
</dbReference>
<evidence type="ECO:0000259" key="4">
    <source>
        <dbReference type="PROSITE" id="PS50943"/>
    </source>
</evidence>
<dbReference type="GO" id="GO:0042586">
    <property type="term" value="F:peptide deformylase activity"/>
    <property type="evidence" value="ECO:0007669"/>
    <property type="project" value="UniProtKB-UniRule"/>
</dbReference>
<keyword evidence="2" id="KW-0378">Hydrolase</keyword>
<evidence type="ECO:0000256" key="1">
    <source>
        <dbReference type="ARBA" id="ARBA00010759"/>
    </source>
</evidence>
<keyword evidence="2" id="KW-0479">Metal-binding</keyword>
<dbReference type="EC" id="3.5.1.88" evidence="2"/>
<dbReference type="PROSITE" id="PS50943">
    <property type="entry name" value="HTH_CROC1"/>
    <property type="match status" value="1"/>
</dbReference>
<dbReference type="SUPFAM" id="SSF47413">
    <property type="entry name" value="lambda repressor-like DNA-binding domains"/>
    <property type="match status" value="1"/>
</dbReference>
<sequence>MNQDREQLSEEHAAFVAELRHWREVAGYSQKALAGLVGYTPSYISKVEGGTIVPSRDFAESADRGLKAGQALIRRWRDLHAATQAHPAPTQRRPEAAVPDPQTAPGTALVVEHEHAELTLADGVYRTRVRRLLRNIGTEPVTRYLVRIAVDRYPGDPERSNQLYRNNPLTWEEVNLTAQCAGEPMAWTIMHDRDAFKEVWLQFENQDGRFPLYPGEERWIEYVYTVPAHKWGPWWQRAIRLPTRRLSLSLTLPADLDPVAWGTETSMTAEPSAFRTPIARESDGENVTFTWATSEPPLHTRFRIAWRFKAATAKEDQVDTLTPSDQMQQIGIVQEGDPILTTEARRFDLPAESEDARRVIAQMSSMMERAAQVHEFAKGMGIAAPQIGISRNASLVRTPDGQIIVLLNARVIAETADTDEQYEGCLSFFDVRGMVPRPHGIEVEHQDVDGTTRITAFTGGVARLVQHEIDHVYGLLYRARMRDSVSPIPVSQYKGTGKPWSQ</sequence>
<reference evidence="6" key="1">
    <citation type="submission" date="2016-06" db="EMBL/GenBank/DDBJ databases">
        <authorList>
            <person name="Varghese N."/>
            <person name="Submissions Spin"/>
        </authorList>
    </citation>
    <scope>NUCLEOTIDE SEQUENCE [LARGE SCALE GENOMIC DNA]</scope>
    <source>
        <strain evidence="6">DSM 45161</strain>
    </source>
</reference>
<dbReference type="HAMAP" id="MF_00163">
    <property type="entry name" value="Pep_deformylase"/>
    <property type="match status" value="1"/>
</dbReference>
<accession>A0A1C5JPQ9</accession>
<feature type="binding site" evidence="2">
    <location>
        <position position="471"/>
    </location>
    <ligand>
        <name>Fe cation</name>
        <dbReference type="ChEBI" id="CHEBI:24875"/>
    </ligand>
</feature>
<dbReference type="InterPro" id="IPR036821">
    <property type="entry name" value="Peptide_deformylase_sf"/>
</dbReference>
<evidence type="ECO:0000313" key="6">
    <source>
        <dbReference type="Proteomes" id="UP000198215"/>
    </source>
</evidence>
<comment type="catalytic activity">
    <reaction evidence="2">
        <text>N-terminal N-formyl-L-methionyl-[peptide] + H2O = N-terminal L-methionyl-[peptide] + formate</text>
        <dbReference type="Rhea" id="RHEA:24420"/>
        <dbReference type="Rhea" id="RHEA-COMP:10639"/>
        <dbReference type="Rhea" id="RHEA-COMP:10640"/>
        <dbReference type="ChEBI" id="CHEBI:15377"/>
        <dbReference type="ChEBI" id="CHEBI:15740"/>
        <dbReference type="ChEBI" id="CHEBI:49298"/>
        <dbReference type="ChEBI" id="CHEBI:64731"/>
        <dbReference type="EC" id="3.5.1.88"/>
    </reaction>
</comment>
<keyword evidence="6" id="KW-1185">Reference proteome</keyword>
<dbReference type="InterPro" id="IPR010982">
    <property type="entry name" value="Lambda_DNA-bd_dom_sf"/>
</dbReference>
<feature type="binding site" evidence="2">
    <location>
        <position position="425"/>
    </location>
    <ligand>
        <name>Fe cation</name>
        <dbReference type="ChEBI" id="CHEBI:24875"/>
    </ligand>
</feature>
<dbReference type="InterPro" id="IPR023635">
    <property type="entry name" value="Peptide_deformylase"/>
</dbReference>
<dbReference type="SUPFAM" id="SSF56420">
    <property type="entry name" value="Peptide deformylase"/>
    <property type="match status" value="1"/>
</dbReference>